<reference evidence="7" key="1">
    <citation type="journal article" date="2014" name="Int. J. Syst. Evol. Microbiol.">
        <title>Complete genome sequence of Corynebacterium casei LMG S-19264T (=DSM 44701T), isolated from a smear-ripened cheese.</title>
        <authorList>
            <consortium name="US DOE Joint Genome Institute (JGI-PGF)"/>
            <person name="Walter F."/>
            <person name="Albersmeier A."/>
            <person name="Kalinowski J."/>
            <person name="Ruckert C."/>
        </authorList>
    </citation>
    <scope>NUCLEOTIDE SEQUENCE</scope>
    <source>
        <strain evidence="7">JCM 4136</strain>
    </source>
</reference>
<feature type="domain" description="HTH tetR-type" evidence="5">
    <location>
        <begin position="20"/>
        <end position="80"/>
    </location>
</feature>
<evidence type="ECO:0000313" key="9">
    <source>
        <dbReference type="Proteomes" id="UP000660975"/>
    </source>
</evidence>
<dbReference type="Pfam" id="PF13305">
    <property type="entry name" value="TetR_C_33"/>
    <property type="match status" value="1"/>
</dbReference>
<evidence type="ECO:0000313" key="6">
    <source>
        <dbReference type="EMBL" id="GFH77984.1"/>
    </source>
</evidence>
<evidence type="ECO:0000256" key="2">
    <source>
        <dbReference type="ARBA" id="ARBA00023125"/>
    </source>
</evidence>
<feature type="DNA-binding region" description="H-T-H motif" evidence="4">
    <location>
        <begin position="43"/>
        <end position="62"/>
    </location>
</feature>
<dbReference type="InterPro" id="IPR001647">
    <property type="entry name" value="HTH_TetR"/>
</dbReference>
<dbReference type="InterPro" id="IPR050109">
    <property type="entry name" value="HTH-type_TetR-like_transc_reg"/>
</dbReference>
<dbReference type="EMBL" id="BLLO01000017">
    <property type="protein sequence ID" value="GFH77984.1"/>
    <property type="molecule type" value="Genomic_DNA"/>
</dbReference>
<dbReference type="PANTHER" id="PTHR30055">
    <property type="entry name" value="HTH-TYPE TRANSCRIPTIONAL REGULATOR RUTR"/>
    <property type="match status" value="1"/>
</dbReference>
<dbReference type="AlphaFoldDB" id="A0A8H9LTB1"/>
<dbReference type="Proteomes" id="UP000660975">
    <property type="component" value="Unassembled WGS sequence"/>
</dbReference>
<evidence type="ECO:0000313" key="7">
    <source>
        <dbReference type="EMBL" id="GGU89314.1"/>
    </source>
</evidence>
<dbReference type="Pfam" id="PF00440">
    <property type="entry name" value="TetR_N"/>
    <property type="match status" value="1"/>
</dbReference>
<keyword evidence="1" id="KW-0805">Transcription regulation</keyword>
<evidence type="ECO:0000259" key="5">
    <source>
        <dbReference type="PROSITE" id="PS50977"/>
    </source>
</evidence>
<dbReference type="PROSITE" id="PS50977">
    <property type="entry name" value="HTH_TETR_2"/>
    <property type="match status" value="1"/>
</dbReference>
<dbReference type="InterPro" id="IPR036271">
    <property type="entry name" value="Tet_transcr_reg_TetR-rel_C_sf"/>
</dbReference>
<dbReference type="GO" id="GO:0000976">
    <property type="term" value="F:transcription cis-regulatory region binding"/>
    <property type="evidence" value="ECO:0007669"/>
    <property type="project" value="TreeGrafter"/>
</dbReference>
<keyword evidence="8" id="KW-1185">Reference proteome</keyword>
<evidence type="ECO:0000313" key="8">
    <source>
        <dbReference type="Proteomes" id="UP000480804"/>
    </source>
</evidence>
<dbReference type="Proteomes" id="UP000480804">
    <property type="component" value="Unassembled WGS sequence"/>
</dbReference>
<evidence type="ECO:0000256" key="4">
    <source>
        <dbReference type="PROSITE-ProRule" id="PRU00335"/>
    </source>
</evidence>
<dbReference type="EMBL" id="BMSC01000021">
    <property type="protein sequence ID" value="GGU89314.1"/>
    <property type="molecule type" value="Genomic_DNA"/>
</dbReference>
<evidence type="ECO:0000256" key="3">
    <source>
        <dbReference type="ARBA" id="ARBA00023163"/>
    </source>
</evidence>
<dbReference type="SUPFAM" id="SSF48498">
    <property type="entry name" value="Tetracyclin repressor-like, C-terminal domain"/>
    <property type="match status" value="1"/>
</dbReference>
<keyword evidence="2 4" id="KW-0238">DNA-binding</keyword>
<protein>
    <submittedName>
        <fullName evidence="7">TetR family transcriptional regulator</fullName>
    </submittedName>
</protein>
<sequence>MARTLPSMTTERADRTYHHGDLRRAVLAAAEEVIRTEGPHALSLRDLARRAGVSHAAPAHHFKDRTGLLTAFATEGWALFAAALQAAPDLRERGVAHVRFAREHPAHFQVMFQPALLRADDPALRAATEEAAAALRAGVAGLPTARQTSATAPHPRLAGVAAWSLAHGFASLLLTGNLGDALEGRAPEDAFREVAAMLFGPPASGA</sequence>
<comment type="caution">
    <text evidence="7">The sequence shown here is derived from an EMBL/GenBank/DDBJ whole genome shotgun (WGS) entry which is preliminary data.</text>
</comment>
<name>A0A8H9LTB1_9ACTN</name>
<keyword evidence="3" id="KW-0804">Transcription</keyword>
<proteinExistence type="predicted"/>
<dbReference type="SUPFAM" id="SSF46689">
    <property type="entry name" value="Homeodomain-like"/>
    <property type="match status" value="1"/>
</dbReference>
<dbReference type="GO" id="GO:0003700">
    <property type="term" value="F:DNA-binding transcription factor activity"/>
    <property type="evidence" value="ECO:0007669"/>
    <property type="project" value="TreeGrafter"/>
</dbReference>
<reference evidence="6 8" key="2">
    <citation type="submission" date="2020-02" db="EMBL/GenBank/DDBJ databases">
        <title>Whole genome shotgun sequence of Streptomyces gougerotii NBRC 13043.</title>
        <authorList>
            <person name="Ichikawa N."/>
            <person name="Komaki H."/>
            <person name="Tamura T."/>
        </authorList>
    </citation>
    <scope>NUCLEOTIDE SEQUENCE [LARGE SCALE GENOMIC DNA]</scope>
    <source>
        <strain evidence="6 8">NBRC 13043</strain>
    </source>
</reference>
<gene>
    <name evidence="7" type="ORF">GCM10010227_50380</name>
    <name evidence="6" type="ORF">Sgou_26540</name>
</gene>
<accession>A0A8H9LTB1</accession>
<organism evidence="7 9">
    <name type="scientific">Streptomyces gougerotii</name>
    <dbReference type="NCBI Taxonomy" id="53448"/>
    <lineage>
        <taxon>Bacteria</taxon>
        <taxon>Bacillati</taxon>
        <taxon>Actinomycetota</taxon>
        <taxon>Actinomycetes</taxon>
        <taxon>Kitasatosporales</taxon>
        <taxon>Streptomycetaceae</taxon>
        <taxon>Streptomyces</taxon>
        <taxon>Streptomyces diastaticus group</taxon>
    </lineage>
</organism>
<dbReference type="InterPro" id="IPR025996">
    <property type="entry name" value="MT1864/Rv1816-like_C"/>
</dbReference>
<evidence type="ECO:0000256" key="1">
    <source>
        <dbReference type="ARBA" id="ARBA00023015"/>
    </source>
</evidence>
<dbReference type="InterPro" id="IPR009057">
    <property type="entry name" value="Homeodomain-like_sf"/>
</dbReference>
<dbReference type="PANTHER" id="PTHR30055:SF220">
    <property type="entry name" value="TETR-FAMILY REGULATORY PROTEIN"/>
    <property type="match status" value="1"/>
</dbReference>
<dbReference type="Gene3D" id="1.10.357.10">
    <property type="entry name" value="Tetracycline Repressor, domain 2"/>
    <property type="match status" value="1"/>
</dbReference>
<reference evidence="7" key="3">
    <citation type="submission" date="2020-09" db="EMBL/GenBank/DDBJ databases">
        <authorList>
            <person name="Sun Q."/>
            <person name="Ohkuma M."/>
        </authorList>
    </citation>
    <scope>NUCLEOTIDE SEQUENCE</scope>
    <source>
        <strain evidence="7">JCM 4136</strain>
    </source>
</reference>